<name>A0ABY7H5Q1_9BACT</name>
<reference evidence="2" key="1">
    <citation type="submission" date="2022-11" db="EMBL/GenBank/DDBJ databases">
        <title>Minimal conservation of predation-associated metabolite biosynthetic gene clusters underscores biosynthetic potential of Myxococcota including descriptions for ten novel species: Archangium lansinium sp. nov., Myxococcus landrumus sp. nov., Nannocystis bai.</title>
        <authorList>
            <person name="Ahearne A."/>
            <person name="Stevens C."/>
            <person name="Dowd S."/>
        </authorList>
    </citation>
    <scope>NUCLEOTIDE SEQUENCE</scope>
    <source>
        <strain evidence="2">Fl3</strain>
    </source>
</reference>
<dbReference type="RefSeq" id="WP_269036824.1">
    <property type="nucleotide sequence ID" value="NZ_CP114040.1"/>
</dbReference>
<organism evidence="2 3">
    <name type="scientific">Nannocystis punicea</name>
    <dbReference type="NCBI Taxonomy" id="2995304"/>
    <lineage>
        <taxon>Bacteria</taxon>
        <taxon>Pseudomonadati</taxon>
        <taxon>Myxococcota</taxon>
        <taxon>Polyangia</taxon>
        <taxon>Nannocystales</taxon>
        <taxon>Nannocystaceae</taxon>
        <taxon>Nannocystis</taxon>
    </lineage>
</organism>
<feature type="region of interest" description="Disordered" evidence="1">
    <location>
        <begin position="24"/>
        <end position="87"/>
    </location>
</feature>
<keyword evidence="3" id="KW-1185">Reference proteome</keyword>
<dbReference type="Proteomes" id="UP001164459">
    <property type="component" value="Chromosome"/>
</dbReference>
<feature type="compositionally biased region" description="Low complexity" evidence="1">
    <location>
        <begin position="32"/>
        <end position="83"/>
    </location>
</feature>
<proteinExistence type="predicted"/>
<sequence length="249" mass="25641">MESSAYRSLAFLFSLGSLPIACNPDGDDTTDDSGGTTDSTNGTTDGTQTTTTATTGDTATEPTTGGASEPTTGGTTEPGTTTETGGGGEACEAYVAYLIKCEPEAEAMKDMYLAYCAMIRAQVEAIYGPVCLAAHDAVYECLQASDCTDETACEAEVEASNGCFPEAGAACTAFGAKEAECYDEPVPDYAAGSCQVYLNSQVYYSSPACGEALEEWFACLVDLPCVEFEMQAGCEAQRDEVTGACGGGP</sequence>
<evidence type="ECO:0000313" key="3">
    <source>
        <dbReference type="Proteomes" id="UP001164459"/>
    </source>
</evidence>
<gene>
    <name evidence="2" type="ORF">O0S08_50875</name>
</gene>
<protein>
    <submittedName>
        <fullName evidence="2">Uncharacterized protein</fullName>
    </submittedName>
</protein>
<evidence type="ECO:0000313" key="2">
    <source>
        <dbReference type="EMBL" id="WAS94488.1"/>
    </source>
</evidence>
<dbReference type="EMBL" id="CP114040">
    <property type="protein sequence ID" value="WAS94488.1"/>
    <property type="molecule type" value="Genomic_DNA"/>
</dbReference>
<accession>A0ABY7H5Q1</accession>
<evidence type="ECO:0000256" key="1">
    <source>
        <dbReference type="SAM" id="MobiDB-lite"/>
    </source>
</evidence>